<organism evidence="2 3">
    <name type="scientific">Eiseniibacteriota bacterium</name>
    <dbReference type="NCBI Taxonomy" id="2212470"/>
    <lineage>
        <taxon>Bacteria</taxon>
        <taxon>Candidatus Eiseniibacteriota</taxon>
    </lineage>
</organism>
<feature type="chain" id="PRO_5022141578" evidence="1">
    <location>
        <begin position="29"/>
        <end position="211"/>
    </location>
</feature>
<dbReference type="EMBL" id="VBOR01000055">
    <property type="protein sequence ID" value="TMQ49572.1"/>
    <property type="molecule type" value="Genomic_DNA"/>
</dbReference>
<evidence type="ECO:0000313" key="3">
    <source>
        <dbReference type="Proteomes" id="UP000316292"/>
    </source>
</evidence>
<protein>
    <submittedName>
        <fullName evidence="2">FecR domain-containing protein</fullName>
    </submittedName>
</protein>
<gene>
    <name evidence="2" type="ORF">E6K71_04325</name>
</gene>
<comment type="caution">
    <text evidence="2">The sequence shown here is derived from an EMBL/GenBank/DDBJ whole genome shotgun (WGS) entry which is preliminary data.</text>
</comment>
<dbReference type="AlphaFoldDB" id="A0A538SDW9"/>
<feature type="signal peptide" evidence="1">
    <location>
        <begin position="1"/>
        <end position="28"/>
    </location>
</feature>
<keyword evidence="1" id="KW-0732">Signal</keyword>
<evidence type="ECO:0000313" key="2">
    <source>
        <dbReference type="EMBL" id="TMQ49572.1"/>
    </source>
</evidence>
<sequence length="211" mass="22433">MRWALALSTTLAWLIVLADLNQAPPWTAMPNAGSGQVVVNGVSVPVRDYHQVTRRLIPGARVRLESDQDLDILSSGVLALQLTPGTEVVLPAAPGRWLGRDGTARVDRGLLRVTTGLRFDGAHLAITTPDATVRLTGTTVAVIAEPAGTCVCVLEGTADVKAGRGEVVHVPAGTQCDIARGGRKAPQAGEMREIERPKLQDLRDRLQAVMN</sequence>
<accession>A0A538SDW9</accession>
<dbReference type="Proteomes" id="UP000316292">
    <property type="component" value="Unassembled WGS sequence"/>
</dbReference>
<name>A0A538SDW9_UNCEI</name>
<proteinExistence type="predicted"/>
<evidence type="ECO:0000256" key="1">
    <source>
        <dbReference type="SAM" id="SignalP"/>
    </source>
</evidence>
<reference evidence="2 3" key="1">
    <citation type="journal article" date="2019" name="Nat. Microbiol.">
        <title>Mediterranean grassland soil C-N compound turnover is dependent on rainfall and depth, and is mediated by genomically divergent microorganisms.</title>
        <authorList>
            <person name="Diamond S."/>
            <person name="Andeer P.F."/>
            <person name="Li Z."/>
            <person name="Crits-Christoph A."/>
            <person name="Burstein D."/>
            <person name="Anantharaman K."/>
            <person name="Lane K.R."/>
            <person name="Thomas B.C."/>
            <person name="Pan C."/>
            <person name="Northen T.R."/>
            <person name="Banfield J.F."/>
        </authorList>
    </citation>
    <scope>NUCLEOTIDE SEQUENCE [LARGE SCALE GENOMIC DNA]</scope>
    <source>
        <strain evidence="2">WS_1</strain>
    </source>
</reference>